<dbReference type="AlphaFoldDB" id="A0A0B3RRL2"/>
<name>A0A0B3RRL2_9RHOB</name>
<dbReference type="InterPro" id="IPR036390">
    <property type="entry name" value="WH_DNA-bd_sf"/>
</dbReference>
<dbReference type="InterPro" id="IPR000847">
    <property type="entry name" value="LysR_HTH_N"/>
</dbReference>
<dbReference type="PROSITE" id="PS50931">
    <property type="entry name" value="HTH_LYSR"/>
    <property type="match status" value="1"/>
</dbReference>
<dbReference type="STRING" id="561184.SAMN05216376_101105"/>
<feature type="domain" description="HTH lysR-type" evidence="5">
    <location>
        <begin position="1"/>
        <end position="61"/>
    </location>
</feature>
<evidence type="ECO:0000313" key="6">
    <source>
        <dbReference type="EMBL" id="KHQ53760.1"/>
    </source>
</evidence>
<dbReference type="OrthoDB" id="3252676at2"/>
<dbReference type="Proteomes" id="UP000030960">
    <property type="component" value="Unassembled WGS sequence"/>
</dbReference>
<sequence length="311" mass="33479">MPLSHLNAWRAVDAVLSEGSVARAAGELGVTQAAVSAQIRRLEERLGRTLFRRTPGGLEPVEDLAGMAHALRSGFVSIASVQDALCSGQVERRVALTVTQTFAESWLPHHLPDLFAQVGAVDLRIDTSWEVVDLASSDVHFAIRFMAPPGPGYGAVDLLPSGVVPVCTPDFARRYELSPGQTDLGAVPIAHIDVPTSDAAWLDWQGWSRATGIDISSASGGPQFALQGSGARIARAGIGLVLGGLSDVVHSVESGALIMPFGAESVVPAQYWHRLLWYEKRPLGPFQRKFRDWISARAADDRDRMRVLFGV</sequence>
<dbReference type="GO" id="GO:0003700">
    <property type="term" value="F:DNA-binding transcription factor activity"/>
    <property type="evidence" value="ECO:0007669"/>
    <property type="project" value="InterPro"/>
</dbReference>
<evidence type="ECO:0000313" key="7">
    <source>
        <dbReference type="Proteomes" id="UP000030960"/>
    </source>
</evidence>
<protein>
    <submittedName>
        <fullName evidence="6">Transcriptional regulator, LysR family</fullName>
    </submittedName>
</protein>
<keyword evidence="2" id="KW-0805">Transcription regulation</keyword>
<gene>
    <name evidence="6" type="ORF">OA50_01749</name>
</gene>
<dbReference type="GO" id="GO:0043565">
    <property type="term" value="F:sequence-specific DNA binding"/>
    <property type="evidence" value="ECO:0007669"/>
    <property type="project" value="TreeGrafter"/>
</dbReference>
<dbReference type="PRINTS" id="PR00039">
    <property type="entry name" value="HTHLYSR"/>
</dbReference>
<organism evidence="6 7">
    <name type="scientific">Mameliella alba</name>
    <dbReference type="NCBI Taxonomy" id="561184"/>
    <lineage>
        <taxon>Bacteria</taxon>
        <taxon>Pseudomonadati</taxon>
        <taxon>Pseudomonadota</taxon>
        <taxon>Alphaproteobacteria</taxon>
        <taxon>Rhodobacterales</taxon>
        <taxon>Roseobacteraceae</taxon>
        <taxon>Mameliella</taxon>
    </lineage>
</organism>
<keyword evidence="7" id="KW-1185">Reference proteome</keyword>
<dbReference type="Pfam" id="PF00126">
    <property type="entry name" value="HTH_1"/>
    <property type="match status" value="1"/>
</dbReference>
<dbReference type="Gene3D" id="1.10.10.10">
    <property type="entry name" value="Winged helix-like DNA-binding domain superfamily/Winged helix DNA-binding domain"/>
    <property type="match status" value="1"/>
</dbReference>
<keyword evidence="4" id="KW-0804">Transcription</keyword>
<reference evidence="6 7" key="1">
    <citation type="submission" date="2014-10" db="EMBL/GenBank/DDBJ databases">
        <title>Genome sequence of Ponticoccus sp. strain UMTAT08 isolated from clonal culture of toxic dinoflagellate Alexandrium tamiyavanichii.</title>
        <authorList>
            <person name="Gan H.Y."/>
            <person name="Muhd D.-D."/>
            <person name="Mohd Noor M.E."/>
            <person name="Yeong Y.S."/>
            <person name="Usup G."/>
        </authorList>
    </citation>
    <scope>NUCLEOTIDE SEQUENCE [LARGE SCALE GENOMIC DNA]</scope>
    <source>
        <strain evidence="6 7">UMTAT08</strain>
    </source>
</reference>
<dbReference type="InterPro" id="IPR058163">
    <property type="entry name" value="LysR-type_TF_proteobact-type"/>
</dbReference>
<dbReference type="InterPro" id="IPR005119">
    <property type="entry name" value="LysR_subst-bd"/>
</dbReference>
<evidence type="ECO:0000256" key="2">
    <source>
        <dbReference type="ARBA" id="ARBA00023015"/>
    </source>
</evidence>
<dbReference type="Pfam" id="PF03466">
    <property type="entry name" value="LysR_substrate"/>
    <property type="match status" value="1"/>
</dbReference>
<dbReference type="InterPro" id="IPR036388">
    <property type="entry name" value="WH-like_DNA-bd_sf"/>
</dbReference>
<dbReference type="PANTHER" id="PTHR30537:SF74">
    <property type="entry name" value="HTH-TYPE TRANSCRIPTIONAL REGULATOR TRPI"/>
    <property type="match status" value="1"/>
</dbReference>
<keyword evidence="3" id="KW-0238">DNA-binding</keyword>
<dbReference type="Gene3D" id="3.40.190.10">
    <property type="entry name" value="Periplasmic binding protein-like II"/>
    <property type="match status" value="2"/>
</dbReference>
<dbReference type="SUPFAM" id="SSF46785">
    <property type="entry name" value="Winged helix' DNA-binding domain"/>
    <property type="match status" value="1"/>
</dbReference>
<evidence type="ECO:0000259" key="5">
    <source>
        <dbReference type="PROSITE" id="PS50931"/>
    </source>
</evidence>
<comment type="caution">
    <text evidence="6">The sequence shown here is derived from an EMBL/GenBank/DDBJ whole genome shotgun (WGS) entry which is preliminary data.</text>
</comment>
<dbReference type="RefSeq" id="WP_052244386.1">
    <property type="nucleotide sequence ID" value="NZ_JSUQ01000006.1"/>
</dbReference>
<dbReference type="GO" id="GO:0006351">
    <property type="term" value="P:DNA-templated transcription"/>
    <property type="evidence" value="ECO:0007669"/>
    <property type="project" value="TreeGrafter"/>
</dbReference>
<dbReference type="SUPFAM" id="SSF53850">
    <property type="entry name" value="Periplasmic binding protein-like II"/>
    <property type="match status" value="1"/>
</dbReference>
<comment type="similarity">
    <text evidence="1">Belongs to the LysR transcriptional regulatory family.</text>
</comment>
<evidence type="ECO:0000256" key="1">
    <source>
        <dbReference type="ARBA" id="ARBA00009437"/>
    </source>
</evidence>
<dbReference type="EMBL" id="JSUQ01000006">
    <property type="protein sequence ID" value="KHQ53760.1"/>
    <property type="molecule type" value="Genomic_DNA"/>
</dbReference>
<evidence type="ECO:0000256" key="4">
    <source>
        <dbReference type="ARBA" id="ARBA00023163"/>
    </source>
</evidence>
<evidence type="ECO:0000256" key="3">
    <source>
        <dbReference type="ARBA" id="ARBA00023125"/>
    </source>
</evidence>
<proteinExistence type="inferred from homology"/>
<dbReference type="PANTHER" id="PTHR30537">
    <property type="entry name" value="HTH-TYPE TRANSCRIPTIONAL REGULATOR"/>
    <property type="match status" value="1"/>
</dbReference>
<accession>A0A0B3RRL2</accession>